<comment type="caution">
    <text evidence="3">The sequence shown here is derived from an EMBL/GenBank/DDBJ whole genome shotgun (WGS) entry which is preliminary data.</text>
</comment>
<dbReference type="InterPro" id="IPR014729">
    <property type="entry name" value="Rossmann-like_a/b/a_fold"/>
</dbReference>
<dbReference type="Pfam" id="PF00733">
    <property type="entry name" value="Asn_synthase"/>
    <property type="match status" value="1"/>
</dbReference>
<evidence type="ECO:0000313" key="3">
    <source>
        <dbReference type="EMBL" id="GAA4191449.1"/>
    </source>
</evidence>
<dbReference type="RefSeq" id="WP_344776849.1">
    <property type="nucleotide sequence ID" value="NZ_BAABBX010000015.1"/>
</dbReference>
<proteinExistence type="predicted"/>
<evidence type="ECO:0000259" key="2">
    <source>
        <dbReference type="Pfam" id="PF00733"/>
    </source>
</evidence>
<dbReference type="SUPFAM" id="SSF52402">
    <property type="entry name" value="Adenine nucleotide alpha hydrolases-like"/>
    <property type="match status" value="1"/>
</dbReference>
<keyword evidence="4" id="KW-1185">Reference proteome</keyword>
<organism evidence="3 4">
    <name type="scientific">Gryllotalpicola kribbensis</name>
    <dbReference type="NCBI Taxonomy" id="993084"/>
    <lineage>
        <taxon>Bacteria</taxon>
        <taxon>Bacillati</taxon>
        <taxon>Actinomycetota</taxon>
        <taxon>Actinomycetes</taxon>
        <taxon>Micrococcales</taxon>
        <taxon>Microbacteriaceae</taxon>
        <taxon>Gryllotalpicola</taxon>
    </lineage>
</organism>
<gene>
    <name evidence="3" type="ORF">GCM10022288_22250</name>
</gene>
<dbReference type="InterPro" id="IPR001962">
    <property type="entry name" value="Asn_synthase"/>
</dbReference>
<protein>
    <recommendedName>
        <fullName evidence="2">Asparagine synthetase domain-containing protein</fullName>
    </recommendedName>
</protein>
<dbReference type="Proteomes" id="UP001500213">
    <property type="component" value="Unassembled WGS sequence"/>
</dbReference>
<feature type="compositionally biased region" description="Low complexity" evidence="1">
    <location>
        <begin position="386"/>
        <end position="402"/>
    </location>
</feature>
<feature type="domain" description="Asparagine synthetase" evidence="2">
    <location>
        <begin position="43"/>
        <end position="354"/>
    </location>
</feature>
<dbReference type="EMBL" id="BAABBX010000015">
    <property type="protein sequence ID" value="GAA4191449.1"/>
    <property type="molecule type" value="Genomic_DNA"/>
</dbReference>
<sequence length="402" mass="44279">MTDRDYVRPTPDEIAFGVVGDTAGFSVTGLHPTGARAALELEIARCFGDRPVYVSFSGGRDSSAVLAVATSVARQRGLPDPIPVIRRYPGDPDSDETSWQNLVLEHLGIRHPIVIDVVERATYLDDAVTANLRRRGLLWPPALQLDDPMLPLVAHGTLLTGEGGDEVLGPRRITPLTLLLRLGRRPRPALLRWALLSVFPRGRGRLNRELRQGMGWLTDAGRRELVERLRAADHRPWHWGRETIELLGRRVPDVLARNYQRAADDHGVRIAHPLLAPRFVRALAAEGGRWGFAGRTAVMRHLFSDLLPDELLARSTKAHFGAVRWGDAERRFARDWDGGGLPQWIDPERIRAEWLSEHPAGASVLALHAAWLHAEGLPVEGASEVSGAPGAQAAASPRNGHN</sequence>
<accession>A0ABP8AVD3</accession>
<feature type="region of interest" description="Disordered" evidence="1">
    <location>
        <begin position="383"/>
        <end position="402"/>
    </location>
</feature>
<name>A0ABP8AVD3_9MICO</name>
<evidence type="ECO:0000256" key="1">
    <source>
        <dbReference type="SAM" id="MobiDB-lite"/>
    </source>
</evidence>
<evidence type="ECO:0000313" key="4">
    <source>
        <dbReference type="Proteomes" id="UP001500213"/>
    </source>
</evidence>
<reference evidence="4" key="1">
    <citation type="journal article" date="2019" name="Int. J. Syst. Evol. Microbiol.">
        <title>The Global Catalogue of Microorganisms (GCM) 10K type strain sequencing project: providing services to taxonomists for standard genome sequencing and annotation.</title>
        <authorList>
            <consortium name="The Broad Institute Genomics Platform"/>
            <consortium name="The Broad Institute Genome Sequencing Center for Infectious Disease"/>
            <person name="Wu L."/>
            <person name="Ma J."/>
        </authorList>
    </citation>
    <scope>NUCLEOTIDE SEQUENCE [LARGE SCALE GENOMIC DNA]</scope>
    <source>
        <strain evidence="4">JCM 17593</strain>
    </source>
</reference>
<dbReference type="Gene3D" id="3.40.50.620">
    <property type="entry name" value="HUPs"/>
    <property type="match status" value="1"/>
</dbReference>